<evidence type="ECO:0000313" key="2">
    <source>
        <dbReference type="EMBL" id="ATL29998.1"/>
    </source>
</evidence>
<feature type="signal peptide" evidence="1">
    <location>
        <begin position="1"/>
        <end position="33"/>
    </location>
</feature>
<proteinExistence type="predicted"/>
<accession>A0A291QEK6</accession>
<dbReference type="KEGG" id="sfk:KY5_4980"/>
<evidence type="ECO:0000313" key="3">
    <source>
        <dbReference type="Proteomes" id="UP000221011"/>
    </source>
</evidence>
<protein>
    <recommendedName>
        <fullName evidence="4">Secreted protein</fullName>
    </recommendedName>
</protein>
<dbReference type="RefSeq" id="WP_098244373.1">
    <property type="nucleotide sequence ID" value="NZ_CP022685.1"/>
</dbReference>
<gene>
    <name evidence="2" type="ORF">KY5_4980</name>
</gene>
<evidence type="ECO:0000256" key="1">
    <source>
        <dbReference type="SAM" id="SignalP"/>
    </source>
</evidence>
<evidence type="ECO:0008006" key="4">
    <source>
        <dbReference type="Google" id="ProtNLM"/>
    </source>
</evidence>
<reference evidence="2 3" key="1">
    <citation type="submission" date="2017-08" db="EMBL/GenBank/DDBJ databases">
        <title>Complete Genome Sequence of Streptomyces formicae KY5, the formicamycin producer.</title>
        <authorList>
            <person name="Holmes N.A."/>
            <person name="Devine R."/>
            <person name="Qin Z."/>
            <person name="Seipke R.F."/>
            <person name="Wilkinson B."/>
            <person name="Hutchings M.I."/>
        </authorList>
    </citation>
    <scope>NUCLEOTIDE SEQUENCE [LARGE SCALE GENOMIC DNA]</scope>
    <source>
        <strain evidence="2 3">KY5</strain>
    </source>
</reference>
<dbReference type="AlphaFoldDB" id="A0A291QEK6"/>
<feature type="chain" id="PRO_5012154772" description="Secreted protein" evidence="1">
    <location>
        <begin position="34"/>
        <end position="206"/>
    </location>
</feature>
<dbReference type="EMBL" id="CP022685">
    <property type="protein sequence ID" value="ATL29998.1"/>
    <property type="molecule type" value="Genomic_DNA"/>
</dbReference>
<keyword evidence="3" id="KW-1185">Reference proteome</keyword>
<keyword evidence="1" id="KW-0732">Signal</keyword>
<sequence>MNRHSSRSMRLVTSAILTAPLLVVLPGADLAQAQAPACGGTRDAYVGSTYRGTTKTTGSLNPSLLPPILNPHRLDTPSTPLRAAAGINAEAELVVKFTKDARGEYWANTTADGKVTSRSGYTLNLTGAPKVEFNAKMHEPVLHEVWQTVKGELKHIDKLDSVGKYIYGYALAAQNCPSGSQTPTVLASTEDNGFGLRTTTRLTRQG</sequence>
<organism evidence="2 3">
    <name type="scientific">Streptomyces formicae</name>
    <dbReference type="NCBI Taxonomy" id="1616117"/>
    <lineage>
        <taxon>Bacteria</taxon>
        <taxon>Bacillati</taxon>
        <taxon>Actinomycetota</taxon>
        <taxon>Actinomycetes</taxon>
        <taxon>Kitasatosporales</taxon>
        <taxon>Streptomycetaceae</taxon>
        <taxon>Streptomyces</taxon>
    </lineage>
</organism>
<dbReference type="Proteomes" id="UP000221011">
    <property type="component" value="Chromosome"/>
</dbReference>
<name>A0A291QEK6_9ACTN</name>